<comment type="caution">
    <text evidence="3">The sequence shown here is derived from an EMBL/GenBank/DDBJ whole genome shotgun (WGS) entry which is preliminary data.</text>
</comment>
<evidence type="ECO:0000313" key="3">
    <source>
        <dbReference type="EMBL" id="GGK85765.1"/>
    </source>
</evidence>
<protein>
    <submittedName>
        <fullName evidence="3">Uncharacterized protein</fullName>
    </submittedName>
</protein>
<evidence type="ECO:0000256" key="2">
    <source>
        <dbReference type="SAM" id="SignalP"/>
    </source>
</evidence>
<dbReference type="RefSeq" id="WP_189066971.1">
    <property type="nucleotide sequence ID" value="NZ_BMPE01000001.1"/>
</dbReference>
<gene>
    <name evidence="3" type="ORF">GCM10010844_00350</name>
</gene>
<dbReference type="SMART" id="SM00710">
    <property type="entry name" value="PbH1"/>
    <property type="match status" value="10"/>
</dbReference>
<sequence length="1463" mass="144174">MNTTDRTRRRPPLMILLGLSLLLGCARTAAPLPGGAAGPAPTAPTAPSAPTAPTPGLGSTLGLMEIKFERIGADGMTATARAVPHTLAGQALTTTGGVQMELASRGSFVTGTRGAGGYRHLYATFRVRNASSSGVAATQARSNLTFVAASTPSTVGETPLSTFTKFDGSAASAATAPTITPTHGMLPDPLTGGARLMPGGEDLQFFTEQEVDPLRFTTPTTPAALGVTRLFPYGFVVRNATTPGSRALSANPGVNQFDGLVTFAVKVPLQSSAADDPFSFSMLFEAMDDSVTRVSESAEEQALGTQAAARAATLNATEVAALCGTSISSPSLKFIPSVTTAGNSARLAKLGGDFIITEYGAPARAAVGNTTTVIPASQGPLTRVQAVPTQGQPAPTLTATTTPTSARGGNVTASADGSLTFNPKAGDGNVTDTISSSVSDGSCSTPTGVLKNTVNIGQRVWYVNNASAVTPDGRQSSPFTTLLAAQNASSAGDILYVYRGDGTTTGQNAGVTLKANQKLIGQGVPLTVSGIAVEPAGQTPSIGQSSGAAVTLPADATSVSEISGLTISSGAQGVTGTGFGTLTVSNLSVSATGGPALNLSSGTVNGTLSTLSSSGSATSGLNFSSVNGTLTGTGGTVTGAAGAAVSVSGGALNLTYGGSVTKASAGALLSVSGGHTGTLNLSGSLNASNGTGLQFDNADGTYTASTATLNGGDAGIDILNNSAGTFSFGSGVNVTNPSGDAFTVTDSTPTVTMLGAVSKASAGRAVNITNMASGTVTFGAGGTAGSATPTLSASAGDGILLSNMDGTVNFTGTTTLGGTSGGIDILNGSAGTILFADTSSVTGSVAADPALLVDSGTPTVTYRGSLTHNTGRVITAQSLTGGSVTLNGAVTSGTSGAPTGQGVLIQNNTAGAVSFLGTKTFYTGPNPAVTISTATGSGPTVSFPNGGLAITTTTGTGLSATGSGTLTVGGTTNTISSGLGGALNVQNTTIGAGGLNFRQINANGGTYGVRLVNTGAAAGLTVSGAGTAGSGGTIQNTSTAGVSVTNGSNLNLSWMNFTNATSVDGGGAGVCDGSTNAGCNAPVNLSAVTGVTLDRLAINGSAEEGINGRNIRNFTLSNSTVTNAGDAIHEYGVNLFELLGTNAITGTTVTGAANHGVFVRVSSATTAAPGTPDKLQITGSTFMNPGRTVNLPSDGVTVSLRNTANFQTVVQSSSFTQATATSGTDGIQVDAGDTSVSDVSITDSTFTGWNQSAINLSGSQTSRTRFNVTANRSVSGGAGMGINVFSGNDADLTGTIANNPITTPDPSNNGYGIALAVEDSGHITADLNSNNVTNYAFGLGGYTRSVNLGELDATIRNNTVTAGGNFAFAGLFIENANGNNQGNRVCLNLTNNNISMGTNPAAVIDYSLGSYQGSTFQLQGLTGVGTSSTNVQNFVSSRDIGGASVDVTAGTTVNFVNATCLVP</sequence>
<dbReference type="Proteomes" id="UP000604341">
    <property type="component" value="Unassembled WGS sequence"/>
</dbReference>
<dbReference type="PROSITE" id="PS51257">
    <property type="entry name" value="PROKAR_LIPOPROTEIN"/>
    <property type="match status" value="1"/>
</dbReference>
<proteinExistence type="predicted"/>
<feature type="region of interest" description="Disordered" evidence="1">
    <location>
        <begin position="174"/>
        <end position="199"/>
    </location>
</feature>
<keyword evidence="2" id="KW-0732">Signal</keyword>
<name>A0ABQ2FE53_9DEIO</name>
<feature type="chain" id="PRO_5047204571" evidence="2">
    <location>
        <begin position="30"/>
        <end position="1463"/>
    </location>
</feature>
<feature type="region of interest" description="Disordered" evidence="1">
    <location>
        <begin position="35"/>
        <end position="58"/>
    </location>
</feature>
<keyword evidence="4" id="KW-1185">Reference proteome</keyword>
<organism evidence="3 4">
    <name type="scientific">Deinococcus radiotolerans</name>
    <dbReference type="NCBI Taxonomy" id="1309407"/>
    <lineage>
        <taxon>Bacteria</taxon>
        <taxon>Thermotogati</taxon>
        <taxon>Deinococcota</taxon>
        <taxon>Deinococci</taxon>
        <taxon>Deinococcales</taxon>
        <taxon>Deinococcaceae</taxon>
        <taxon>Deinococcus</taxon>
    </lineage>
</organism>
<evidence type="ECO:0000256" key="1">
    <source>
        <dbReference type="SAM" id="MobiDB-lite"/>
    </source>
</evidence>
<dbReference type="EMBL" id="BMPE01000001">
    <property type="protein sequence ID" value="GGK85765.1"/>
    <property type="molecule type" value="Genomic_DNA"/>
</dbReference>
<reference evidence="4" key="1">
    <citation type="journal article" date="2019" name="Int. J. Syst. Evol. Microbiol.">
        <title>The Global Catalogue of Microorganisms (GCM) 10K type strain sequencing project: providing services to taxonomists for standard genome sequencing and annotation.</title>
        <authorList>
            <consortium name="The Broad Institute Genomics Platform"/>
            <consortium name="The Broad Institute Genome Sequencing Center for Infectious Disease"/>
            <person name="Wu L."/>
            <person name="Ma J."/>
        </authorList>
    </citation>
    <scope>NUCLEOTIDE SEQUENCE [LARGE SCALE GENOMIC DNA]</scope>
    <source>
        <strain evidence="4">JCM 19173</strain>
    </source>
</reference>
<dbReference type="InterPro" id="IPR006626">
    <property type="entry name" value="PbH1"/>
</dbReference>
<evidence type="ECO:0000313" key="4">
    <source>
        <dbReference type="Proteomes" id="UP000604341"/>
    </source>
</evidence>
<accession>A0ABQ2FE53</accession>
<feature type="region of interest" description="Disordered" evidence="1">
    <location>
        <begin position="388"/>
        <end position="410"/>
    </location>
</feature>
<feature type="compositionally biased region" description="Low complexity" evidence="1">
    <location>
        <begin position="388"/>
        <end position="404"/>
    </location>
</feature>
<feature type="signal peptide" evidence="2">
    <location>
        <begin position="1"/>
        <end position="29"/>
    </location>
</feature>